<comment type="caution">
    <text evidence="1">The sequence shown here is derived from an EMBL/GenBank/DDBJ whole genome shotgun (WGS) entry which is preliminary data.</text>
</comment>
<protein>
    <submittedName>
        <fullName evidence="1">Uncharacterized protein</fullName>
    </submittedName>
</protein>
<proteinExistence type="predicted"/>
<accession>A0ABT2F1J6</accession>
<name>A0ABT2F1J6_9STAP</name>
<gene>
    <name evidence="1" type="ORF">NXS11_05285</name>
</gene>
<sequence length="46" mass="5619">MIVKKRILLFEMFNCFEEQIRFFTSRIDTYYEGKKQVTMYGANEKA</sequence>
<evidence type="ECO:0000313" key="2">
    <source>
        <dbReference type="Proteomes" id="UP001205609"/>
    </source>
</evidence>
<evidence type="ECO:0000313" key="1">
    <source>
        <dbReference type="EMBL" id="MCS4486306.1"/>
    </source>
</evidence>
<dbReference type="Proteomes" id="UP001205609">
    <property type="component" value="Unassembled WGS sequence"/>
</dbReference>
<dbReference type="EMBL" id="JANUXY010000004">
    <property type="protein sequence ID" value="MCS4486306.1"/>
    <property type="molecule type" value="Genomic_DNA"/>
</dbReference>
<keyword evidence="2" id="KW-1185">Reference proteome</keyword>
<organism evidence="1 2">
    <name type="scientific">Staphylococcus americanisciuri</name>
    <dbReference type="NCBI Taxonomy" id="2973940"/>
    <lineage>
        <taxon>Bacteria</taxon>
        <taxon>Bacillati</taxon>
        <taxon>Bacillota</taxon>
        <taxon>Bacilli</taxon>
        <taxon>Bacillales</taxon>
        <taxon>Staphylococcaceae</taxon>
        <taxon>Staphylococcus</taxon>
    </lineage>
</organism>
<reference evidence="1 2" key="1">
    <citation type="journal article" date="2023" name="Int. J. Syst. Evol. Microbiol.">
        <title>Streptococcus sciuri sp. nov., Staphylococcus marylandisciuri sp. nov. and Staphylococcus americanisciuri sp. nov., isolated from faeces of eastern grey squirrel (Sciurus carolinensis).</title>
        <authorList>
            <person name="Volokhov D.V."/>
            <person name="Zagorodnyaya T.A."/>
            <person name="Furtak V.A."/>
            <person name="Nattanmai G."/>
            <person name="Randall L."/>
            <person name="Jose S."/>
            <person name="Gao Y."/>
            <person name="Eisenberg T."/>
            <person name="Delmonte P."/>
            <person name="Blom J."/>
            <person name="Mitchell K.K."/>
        </authorList>
    </citation>
    <scope>NUCLEOTIDE SEQUENCE [LARGE SCALE GENOMIC DNA]</scope>
    <source>
        <strain evidence="1 2">GRT3</strain>
    </source>
</reference>